<evidence type="ECO:0000259" key="3">
    <source>
        <dbReference type="SMART" id="SM00244"/>
    </source>
</evidence>
<dbReference type="InterPro" id="IPR043202">
    <property type="entry name" value="Band-7_stomatin-like"/>
</dbReference>
<organism evidence="4">
    <name type="scientific">Phaffia rhodozyma</name>
    <name type="common">Yeast</name>
    <name type="synonym">Xanthophyllomyces dendrorhous</name>
    <dbReference type="NCBI Taxonomy" id="264483"/>
    <lineage>
        <taxon>Eukaryota</taxon>
        <taxon>Fungi</taxon>
        <taxon>Dikarya</taxon>
        <taxon>Basidiomycota</taxon>
        <taxon>Agaricomycotina</taxon>
        <taxon>Tremellomycetes</taxon>
        <taxon>Cystofilobasidiales</taxon>
        <taxon>Mrakiaceae</taxon>
        <taxon>Phaffia</taxon>
    </lineage>
</organism>
<dbReference type="FunFam" id="3.30.479.30:FF:000004">
    <property type="entry name" value="Putative membrane protease family, stomatin"/>
    <property type="match status" value="1"/>
</dbReference>
<dbReference type="SMART" id="SM00244">
    <property type="entry name" value="PHB"/>
    <property type="match status" value="1"/>
</dbReference>
<evidence type="ECO:0000256" key="1">
    <source>
        <dbReference type="ARBA" id="ARBA00008164"/>
    </source>
</evidence>
<dbReference type="GO" id="GO:0005886">
    <property type="term" value="C:plasma membrane"/>
    <property type="evidence" value="ECO:0007669"/>
    <property type="project" value="InterPro"/>
</dbReference>
<dbReference type="Gene3D" id="6.10.250.2090">
    <property type="match status" value="1"/>
</dbReference>
<protein>
    <submittedName>
        <fullName evidence="4">Stomatin family protein</fullName>
    </submittedName>
</protein>
<dbReference type="AlphaFoldDB" id="A0A0F7SGR3"/>
<dbReference type="PANTHER" id="PTHR10264:SF19">
    <property type="entry name" value="AT06885P-RELATED"/>
    <property type="match status" value="1"/>
</dbReference>
<dbReference type="Gene3D" id="3.30.479.30">
    <property type="entry name" value="Band 7 domain"/>
    <property type="match status" value="1"/>
</dbReference>
<dbReference type="EMBL" id="LN483273">
    <property type="protein sequence ID" value="CDZ98091.1"/>
    <property type="molecule type" value="Genomic_DNA"/>
</dbReference>
<sequence>MSNAFDSKLATTDMNTHLRATRSSSEDEAQRFVADDSPPHGGSRAKQAVIPPQQGLIVVQPLKKSEMQPSYAQDLGAENISHGVYGSFTHGLGICMGLLGAIPCCPLPNPYKSVPQGQVGLVSRFGSFFKAVDPGLVNVNVCTESIKTVDVRIRMDGIPRQTVMTKDNVSVGLDSVICWHIISPYQATYGIADVRETLIERAQTTLRHVIGARTLQSVVTEREAIANEIAEIVEAPARNWGVTVESILIKDIVFSQELQQSLSSAAQAKRVGESKVIAARAEVDSARLMREAADILASPAAMSIRTLEALQNMAKTSNSKVIFVPMNLPNMGSSAPGSAAGNENLNTQSGPSFQAIAEHADEGHEFIGARSSVGQAGLLNTTSQI</sequence>
<proteinExistence type="inferred from homology"/>
<dbReference type="InterPro" id="IPR036013">
    <property type="entry name" value="Band_7/SPFH_dom_sf"/>
</dbReference>
<dbReference type="PRINTS" id="PR00721">
    <property type="entry name" value="STOMATIN"/>
</dbReference>
<comment type="similarity">
    <text evidence="1">Belongs to the band 7/mec-2 family.</text>
</comment>
<dbReference type="SUPFAM" id="SSF117892">
    <property type="entry name" value="Band 7/SPFH domain"/>
    <property type="match status" value="1"/>
</dbReference>
<dbReference type="CDD" id="cd13437">
    <property type="entry name" value="SPFH_alloslipin"/>
    <property type="match status" value="1"/>
</dbReference>
<evidence type="ECO:0000313" key="4">
    <source>
        <dbReference type="EMBL" id="CDZ98091.1"/>
    </source>
</evidence>
<dbReference type="Pfam" id="PF01145">
    <property type="entry name" value="Band_7"/>
    <property type="match status" value="1"/>
</dbReference>
<feature type="region of interest" description="Disordered" evidence="2">
    <location>
        <begin position="15"/>
        <end position="48"/>
    </location>
</feature>
<name>A0A0F7SGR3_PHARH</name>
<feature type="compositionally biased region" description="Basic and acidic residues" evidence="2">
    <location>
        <begin position="24"/>
        <end position="38"/>
    </location>
</feature>
<dbReference type="GO" id="GO:0098552">
    <property type="term" value="C:side of membrane"/>
    <property type="evidence" value="ECO:0007669"/>
    <property type="project" value="UniProtKB-ARBA"/>
</dbReference>
<dbReference type="PANTHER" id="PTHR10264">
    <property type="entry name" value="BAND 7 PROTEIN-RELATED"/>
    <property type="match status" value="1"/>
</dbReference>
<evidence type="ECO:0000256" key="2">
    <source>
        <dbReference type="SAM" id="MobiDB-lite"/>
    </source>
</evidence>
<dbReference type="InterPro" id="IPR001972">
    <property type="entry name" value="Stomatin_HflK_fam"/>
</dbReference>
<reference evidence="4" key="1">
    <citation type="submission" date="2014-08" db="EMBL/GenBank/DDBJ databases">
        <authorList>
            <person name="Sharma Rahul"/>
            <person name="Thines Marco"/>
        </authorList>
    </citation>
    <scope>NUCLEOTIDE SEQUENCE</scope>
</reference>
<dbReference type="InterPro" id="IPR001107">
    <property type="entry name" value="Band_7"/>
</dbReference>
<feature type="domain" description="Band 7" evidence="3">
    <location>
        <begin position="109"/>
        <end position="266"/>
    </location>
</feature>
<accession>A0A0F7SGR3</accession>